<dbReference type="Proteomes" id="UP000251795">
    <property type="component" value="Segment"/>
</dbReference>
<reference evidence="2 3" key="1">
    <citation type="submission" date="2018-04" db="EMBL/GenBank/DDBJ databases">
        <authorList>
            <person name="Go L.Y."/>
            <person name="Mitchell J.A."/>
        </authorList>
    </citation>
    <scope>NUCLEOTIDE SEQUENCE [LARGE SCALE GENOMIC DNA]</scope>
</reference>
<gene>
    <name evidence="2" type="ORF">Alexandra_103</name>
</gene>
<evidence type="ECO:0000313" key="2">
    <source>
        <dbReference type="EMBL" id="AWY08601.1"/>
    </source>
</evidence>
<name>A0A2Z4QFL6_9CAUD</name>
<accession>A0A2Z4QFL6</accession>
<sequence length="94" mass="10262">MQAKRIRIAIVVVIAIAVVGFVITAVRSVNQSPENLILKEDVSCLSAICVVDGRYGQSCLEFKPRMAHTYKTTDVNEPGAQRVIVDLNDNTCKG</sequence>
<keyword evidence="1" id="KW-0472">Membrane</keyword>
<evidence type="ECO:0000256" key="1">
    <source>
        <dbReference type="SAM" id="Phobius"/>
    </source>
</evidence>
<keyword evidence="1" id="KW-0812">Transmembrane</keyword>
<organism evidence="2 3">
    <name type="scientific">Erwinia phage vB_EamM_Alexandra</name>
    <dbReference type="NCBI Taxonomy" id="2201424"/>
    <lineage>
        <taxon>Viruses</taxon>
        <taxon>Duplodnaviria</taxon>
        <taxon>Heunggongvirae</taxon>
        <taxon>Uroviricota</taxon>
        <taxon>Caudoviricetes</taxon>
        <taxon>Alexandravirus</taxon>
        <taxon>Alexandravirus alexandra</taxon>
    </lineage>
</organism>
<dbReference type="EMBL" id="MH248138">
    <property type="protein sequence ID" value="AWY08601.1"/>
    <property type="molecule type" value="Genomic_DNA"/>
</dbReference>
<evidence type="ECO:0000313" key="3">
    <source>
        <dbReference type="Proteomes" id="UP000251795"/>
    </source>
</evidence>
<proteinExistence type="predicted"/>
<protein>
    <submittedName>
        <fullName evidence="2">Uncharacterized protein</fullName>
    </submittedName>
</protein>
<keyword evidence="3" id="KW-1185">Reference proteome</keyword>
<keyword evidence="1" id="KW-1133">Transmembrane helix</keyword>
<feature type="transmembrane region" description="Helical" evidence="1">
    <location>
        <begin position="6"/>
        <end position="26"/>
    </location>
</feature>